<organism evidence="2 3">
    <name type="scientific">Candidatus Ruthenibacterium avium</name>
    <dbReference type="NCBI Taxonomy" id="2838751"/>
    <lineage>
        <taxon>Bacteria</taxon>
        <taxon>Bacillati</taxon>
        <taxon>Bacillota</taxon>
        <taxon>Clostridia</taxon>
        <taxon>Eubacteriales</taxon>
        <taxon>Oscillospiraceae</taxon>
        <taxon>Ruthenibacterium</taxon>
    </lineage>
</organism>
<name>A0A9D2M2Y7_9FIRM</name>
<dbReference type="AlphaFoldDB" id="A0A9D2M2Y7"/>
<dbReference type="EMBL" id="DWYA01000056">
    <property type="protein sequence ID" value="HJB40047.1"/>
    <property type="molecule type" value="Genomic_DNA"/>
</dbReference>
<sequence length="505" mass="55934">MELKVYKDNVSAAQLICETKLELPLETEFLIPDYLPQVFKVVKCMVIPVVLQKQISPGRLNVEGYLRCIVFYQAEGSGDLCQTEQKVPFSKQADCRQGEYDYACAPVEIGGEVEYVNCRALSGRRMEVRGAFALSVRACAYRRSDVITALDGEYVYPKSETLQTAQMAGMAEKILTAEGDIAFEGEPEVILHTQCSSTMEEVKLLSGKAVVKGTVQAQVIYRAKGSEELLKTTADIPFHEILDMEHADEQCRAVAMLNACGCTITGTEDDKTQLAVTAALTVRAWKDIELCVVQDAFSSQQEMELETAQTPLEQVYEPLDEHVSASVSGQLADAESEVLMALATPLSVELLENQEQCVLRGRVMAHVFCRNSAGEIDCYDKVCEYTVERELTCRAAEICLLCQTDAVSVRAEKNGAELTAQLELNVTGFLSMVRATTTLAQVQLTEEPIHKENAPALYLYFAQENEAIYEIAKRYHVCPEALCEINHCAQGVLEEPKRLLVPRGM</sequence>
<proteinExistence type="predicted"/>
<evidence type="ECO:0000259" key="1">
    <source>
        <dbReference type="Pfam" id="PF12673"/>
    </source>
</evidence>
<accession>A0A9D2M2Y7</accession>
<dbReference type="Proteomes" id="UP000824209">
    <property type="component" value="Unassembled WGS sequence"/>
</dbReference>
<evidence type="ECO:0000313" key="3">
    <source>
        <dbReference type="Proteomes" id="UP000824209"/>
    </source>
</evidence>
<gene>
    <name evidence="2" type="ORF">H9943_06585</name>
</gene>
<dbReference type="Pfam" id="PF12673">
    <property type="entry name" value="SipL"/>
    <property type="match status" value="2"/>
</dbReference>
<evidence type="ECO:0000313" key="2">
    <source>
        <dbReference type="EMBL" id="HJB40047.1"/>
    </source>
</evidence>
<protein>
    <submittedName>
        <fullName evidence="2">DUF3794 domain-containing protein</fullName>
    </submittedName>
</protein>
<feature type="domain" description="SipL SPOCS" evidence="1">
    <location>
        <begin position="38"/>
        <end position="119"/>
    </location>
</feature>
<reference evidence="2" key="2">
    <citation type="submission" date="2021-04" db="EMBL/GenBank/DDBJ databases">
        <authorList>
            <person name="Gilroy R."/>
        </authorList>
    </citation>
    <scope>NUCLEOTIDE SEQUENCE</scope>
    <source>
        <strain evidence="2">ChiBcec8-14828</strain>
    </source>
</reference>
<reference evidence="2" key="1">
    <citation type="journal article" date="2021" name="PeerJ">
        <title>Extensive microbial diversity within the chicken gut microbiome revealed by metagenomics and culture.</title>
        <authorList>
            <person name="Gilroy R."/>
            <person name="Ravi A."/>
            <person name="Getino M."/>
            <person name="Pursley I."/>
            <person name="Horton D.L."/>
            <person name="Alikhan N.F."/>
            <person name="Baker D."/>
            <person name="Gharbi K."/>
            <person name="Hall N."/>
            <person name="Watson M."/>
            <person name="Adriaenssens E.M."/>
            <person name="Foster-Nyarko E."/>
            <person name="Jarju S."/>
            <person name="Secka A."/>
            <person name="Antonio M."/>
            <person name="Oren A."/>
            <person name="Chaudhuri R.R."/>
            <person name="La Ragione R."/>
            <person name="Hildebrand F."/>
            <person name="Pallen M.J."/>
        </authorList>
    </citation>
    <scope>NUCLEOTIDE SEQUENCE</scope>
    <source>
        <strain evidence="2">ChiBcec8-14828</strain>
    </source>
</reference>
<dbReference type="InterPro" id="IPR024300">
    <property type="entry name" value="SipL_SPOCS_dom"/>
</dbReference>
<comment type="caution">
    <text evidence="2">The sequence shown here is derived from an EMBL/GenBank/DDBJ whole genome shotgun (WGS) entry which is preliminary data.</text>
</comment>
<feature type="domain" description="SipL SPOCS" evidence="1">
    <location>
        <begin position="189"/>
        <end position="254"/>
    </location>
</feature>